<feature type="region of interest" description="Disordered" evidence="1">
    <location>
        <begin position="436"/>
        <end position="479"/>
    </location>
</feature>
<protein>
    <submittedName>
        <fullName evidence="2">Uncharacterized protein</fullName>
    </submittedName>
</protein>
<feature type="compositionally biased region" description="Basic and acidic residues" evidence="1">
    <location>
        <begin position="709"/>
        <end position="722"/>
    </location>
</feature>
<evidence type="ECO:0000256" key="1">
    <source>
        <dbReference type="SAM" id="MobiDB-lite"/>
    </source>
</evidence>
<feature type="compositionally biased region" description="Polar residues" evidence="1">
    <location>
        <begin position="436"/>
        <end position="461"/>
    </location>
</feature>
<feature type="compositionally biased region" description="Basic and acidic residues" evidence="1">
    <location>
        <begin position="467"/>
        <end position="479"/>
    </location>
</feature>
<evidence type="ECO:0000313" key="3">
    <source>
        <dbReference type="Proteomes" id="UP001159363"/>
    </source>
</evidence>
<keyword evidence="3" id="KW-1185">Reference proteome</keyword>
<feature type="region of interest" description="Disordered" evidence="1">
    <location>
        <begin position="361"/>
        <end position="414"/>
    </location>
</feature>
<reference evidence="2 3" key="1">
    <citation type="submission" date="2023-02" db="EMBL/GenBank/DDBJ databases">
        <title>LHISI_Scaffold_Assembly.</title>
        <authorList>
            <person name="Stuart O.P."/>
            <person name="Cleave R."/>
            <person name="Magrath M.J.L."/>
            <person name="Mikheyev A.S."/>
        </authorList>
    </citation>
    <scope>NUCLEOTIDE SEQUENCE [LARGE SCALE GENOMIC DNA]</scope>
    <source>
        <strain evidence="2">Daus_M_001</strain>
        <tissue evidence="2">Leg muscle</tissue>
    </source>
</reference>
<dbReference type="EMBL" id="JARBHB010000007">
    <property type="protein sequence ID" value="KAJ8879765.1"/>
    <property type="molecule type" value="Genomic_DNA"/>
</dbReference>
<evidence type="ECO:0000313" key="2">
    <source>
        <dbReference type="EMBL" id="KAJ8879765.1"/>
    </source>
</evidence>
<accession>A0ABQ9H641</accession>
<proteinExistence type="predicted"/>
<name>A0ABQ9H641_9NEOP</name>
<organism evidence="2 3">
    <name type="scientific">Dryococelus australis</name>
    <dbReference type="NCBI Taxonomy" id="614101"/>
    <lineage>
        <taxon>Eukaryota</taxon>
        <taxon>Metazoa</taxon>
        <taxon>Ecdysozoa</taxon>
        <taxon>Arthropoda</taxon>
        <taxon>Hexapoda</taxon>
        <taxon>Insecta</taxon>
        <taxon>Pterygota</taxon>
        <taxon>Neoptera</taxon>
        <taxon>Polyneoptera</taxon>
        <taxon>Phasmatodea</taxon>
        <taxon>Verophasmatodea</taxon>
        <taxon>Anareolatae</taxon>
        <taxon>Phasmatidae</taxon>
        <taxon>Eurycanthinae</taxon>
        <taxon>Dryococelus</taxon>
    </lineage>
</organism>
<dbReference type="Proteomes" id="UP001159363">
    <property type="component" value="Chromosome 6"/>
</dbReference>
<gene>
    <name evidence="2" type="ORF">PR048_020373</name>
</gene>
<comment type="caution">
    <text evidence="2">The sequence shown here is derived from an EMBL/GenBank/DDBJ whole genome shotgun (WGS) entry which is preliminary data.</text>
</comment>
<sequence length="873" mass="98430">MEEWWDARAGETGVAREHPLANGNVYHISHMRKHHPDFGFTLYPEIAPGQYWYGSSLRIMDDSFLVRASMSNWILLEDISPEFLQYVPSAVGQSLSQLDGATAHLLMLHVSTCVRCLGTGESAEMGSLHGMPDLPILILRTFTVDNPVASFTLVSCTKHNSTIFFPIINCLEEQHSIDPEQELFIFHLQHPPSNTSPFQGEYANEPSITKVKLALTDPDNAPASKNHLAQPNLTVCNFQCQNDTHVKSVEILPQKCLVPNIPSPTYTDRKKGSIPKIRHEPIGTIELNLPCHCEFRTQNMILIQSRIFCDGRTPNTTHVNIGIPDQWLRNMNFQWEQLQISTSVHDERHLQAYRRASNQVVTIAARRATRRTKEHTRKRPHARPGQDHGVSSSNQEPKARPRTCKTTPEDSHSALAKTHKEYFGPAKSVVSRKHNIPSTRLHPQSTVATNQNPLRQQTRGGVSSVDRAARAGEDTVGDSKTDGVAEAYLECSTNCSWSVELGGLRDIFEHLRQFLLRRLRLCCEVERSHIQHCFDVEQMLEMNEVIRDGASCSQNGRRICHGLLQGIVPEFSPGVIAANRYQVGRTEIRTSVIVEYYPQTSVYNTSIYMYMVQSVYNTSIYMYRVQSVYNTSIYMYMVQSVYNTSIYMCMVQSVYNTSIYMYMVQSVYNTSIYMYMVQSVYNTSIYKNTRANIRLKRGENGSVAGMTKPEGRGVEGDLRENPPTRAASSTISTRENPGASILEIEPGSPGWESLCHYIFPKVSFDWFLYGGIQDVECGLSRTCGVPGATRECRTFPKVAGYDLQTCKSYSVSQMLGRNPIPGHVKDLPDRLAFASEYHNAQSTIERYACTVSRALTYREDVTQGCCASGEMPR</sequence>
<feature type="region of interest" description="Disordered" evidence="1">
    <location>
        <begin position="704"/>
        <end position="732"/>
    </location>
</feature>
<feature type="compositionally biased region" description="Basic residues" evidence="1">
    <location>
        <begin position="367"/>
        <end position="382"/>
    </location>
</feature>